<accession>A0A4V2WN09</accession>
<evidence type="ECO:0000313" key="3">
    <source>
        <dbReference type="Proteomes" id="UP000295164"/>
    </source>
</evidence>
<dbReference type="InterPro" id="IPR019999">
    <property type="entry name" value="Anth_synth_I-like"/>
</dbReference>
<name>A0A4V2WN09_9BACT</name>
<dbReference type="InterPro" id="IPR015890">
    <property type="entry name" value="Chorismate_C"/>
</dbReference>
<dbReference type="GO" id="GO:0000162">
    <property type="term" value="P:L-tryptophan biosynthetic process"/>
    <property type="evidence" value="ECO:0007669"/>
    <property type="project" value="TreeGrafter"/>
</dbReference>
<dbReference type="AlphaFoldDB" id="A0A4V2WN09"/>
<gene>
    <name evidence="2" type="ORF">E0486_05055</name>
</gene>
<feature type="domain" description="Chorismate-utilising enzyme C-terminal" evidence="1">
    <location>
        <begin position="137"/>
        <end position="392"/>
    </location>
</feature>
<dbReference type="PANTHER" id="PTHR11236:SF50">
    <property type="entry name" value="AMINODEOXYCHORISMATE SYNTHASE COMPONENT 1"/>
    <property type="match status" value="1"/>
</dbReference>
<dbReference type="PANTHER" id="PTHR11236">
    <property type="entry name" value="AMINOBENZOATE/ANTHRANILATE SYNTHASE"/>
    <property type="match status" value="1"/>
</dbReference>
<dbReference type="OrthoDB" id="9803598at2"/>
<dbReference type="EMBL" id="SKFH01000005">
    <property type="protein sequence ID" value="TCZ73652.1"/>
    <property type="molecule type" value="Genomic_DNA"/>
</dbReference>
<proteinExistence type="predicted"/>
<dbReference type="Gene3D" id="3.60.120.10">
    <property type="entry name" value="Anthranilate synthase"/>
    <property type="match status" value="1"/>
</dbReference>
<protein>
    <submittedName>
        <fullName evidence="2">Anthranilate synthase component I family protein</fullName>
    </submittedName>
</protein>
<dbReference type="SUPFAM" id="SSF56322">
    <property type="entry name" value="ADC synthase"/>
    <property type="match status" value="1"/>
</dbReference>
<dbReference type="Proteomes" id="UP000295164">
    <property type="component" value="Unassembled WGS sequence"/>
</dbReference>
<comment type="caution">
    <text evidence="2">The sequence shown here is derived from an EMBL/GenBank/DDBJ whole genome shotgun (WGS) entry which is preliminary data.</text>
</comment>
<dbReference type="Pfam" id="PF00425">
    <property type="entry name" value="Chorismate_bind"/>
    <property type="match status" value="1"/>
</dbReference>
<organism evidence="2 3">
    <name type="scientific">Flaviaesturariibacter aridisoli</name>
    <dbReference type="NCBI Taxonomy" id="2545761"/>
    <lineage>
        <taxon>Bacteria</taxon>
        <taxon>Pseudomonadati</taxon>
        <taxon>Bacteroidota</taxon>
        <taxon>Chitinophagia</taxon>
        <taxon>Chitinophagales</taxon>
        <taxon>Chitinophagaceae</taxon>
        <taxon>Flaviaestuariibacter</taxon>
    </lineage>
</organism>
<keyword evidence="3" id="KW-1185">Reference proteome</keyword>
<evidence type="ECO:0000313" key="2">
    <source>
        <dbReference type="EMBL" id="TCZ73652.1"/>
    </source>
</evidence>
<dbReference type="PRINTS" id="PR00095">
    <property type="entry name" value="ANTSNTHASEI"/>
</dbReference>
<dbReference type="InterPro" id="IPR005801">
    <property type="entry name" value="ADC_synthase"/>
</dbReference>
<sequence length="411" mass="45680">MLNWLKRFNIFCFLESHHYPTAPGRFDLLLGAGSRQRLEAGASLPELEAFVEGRRWAFGHLSFALQDAFFELPPGPADVVGFAPYSFFEPEVVLWQEGTALRIEADDPDAVFAALLAAPDALDDQQLPVAMKGRMSREAYLEAIRALLGHIHRGDCYEINFCQEFFAHPESFDPWAVYARLSALSPTPFGGFYRQDDRYLLCASPERFLRKEGRLLTAQPIKGTARRLPDPAADAALRDALRASPKERSENVMVVDLMRNDLSRICTEGSVRVPELFGLYTFPQVHQMISTVAGELRPGTGFAAILEATFPMGSMTGAPKKRVLELIRQYEPSARGLFSGSIGYFHEGDFDFNVVIRSLLYNAANRYLSYQVGSGITAYCEPEAEWEECLLKASALERVLKGSGGQEGSGV</sequence>
<evidence type="ECO:0000259" key="1">
    <source>
        <dbReference type="Pfam" id="PF00425"/>
    </source>
</evidence>
<dbReference type="GO" id="GO:0046820">
    <property type="term" value="F:4-amino-4-deoxychorismate synthase activity"/>
    <property type="evidence" value="ECO:0007669"/>
    <property type="project" value="TreeGrafter"/>
</dbReference>
<dbReference type="RefSeq" id="WP_131851057.1">
    <property type="nucleotide sequence ID" value="NZ_SKFH01000005.1"/>
</dbReference>
<reference evidence="2 3" key="1">
    <citation type="submission" date="2019-03" db="EMBL/GenBank/DDBJ databases">
        <authorList>
            <person name="Kim M.K.M."/>
        </authorList>
    </citation>
    <scope>NUCLEOTIDE SEQUENCE [LARGE SCALE GENOMIC DNA]</scope>
    <source>
        <strain evidence="2 3">17J68-15</strain>
    </source>
</reference>